<dbReference type="OrthoDB" id="4204365at2759"/>
<keyword evidence="1" id="KW-0723">Serine/threonine-protein kinase</keyword>
<dbReference type="Proteomes" id="UP000223968">
    <property type="component" value="Unassembled WGS sequence"/>
</dbReference>
<dbReference type="GO" id="GO:0004674">
    <property type="term" value="F:protein serine/threonine kinase activity"/>
    <property type="evidence" value="ECO:0007669"/>
    <property type="project" value="UniProtKB-KW"/>
</dbReference>
<keyword evidence="1" id="KW-0418">Kinase</keyword>
<dbReference type="Gene3D" id="1.10.510.10">
    <property type="entry name" value="Transferase(Phosphotransferase) domain 1"/>
    <property type="match status" value="1"/>
</dbReference>
<evidence type="ECO:0000256" key="1">
    <source>
        <dbReference type="ARBA" id="ARBA00022527"/>
    </source>
</evidence>
<evidence type="ECO:0000256" key="3">
    <source>
        <dbReference type="ARBA" id="ARBA00022840"/>
    </source>
</evidence>
<evidence type="ECO:0000256" key="2">
    <source>
        <dbReference type="ARBA" id="ARBA00022741"/>
    </source>
</evidence>
<gene>
    <name evidence="5" type="ORF">AJ79_06424</name>
</gene>
<keyword evidence="1" id="KW-0808">Transferase</keyword>
<protein>
    <recommendedName>
        <fullName evidence="4">Protein kinase domain-containing protein</fullName>
    </recommendedName>
</protein>
<dbReference type="Pfam" id="PF00069">
    <property type="entry name" value="Pkinase"/>
    <property type="match status" value="1"/>
</dbReference>
<accession>A0A2B7XDG0</accession>
<dbReference type="SMART" id="SM00220">
    <property type="entry name" value="S_TKc"/>
    <property type="match status" value="1"/>
</dbReference>
<keyword evidence="2" id="KW-0547">Nucleotide-binding</keyword>
<dbReference type="EMBL" id="PDNB01000114">
    <property type="protein sequence ID" value="PGH06783.1"/>
    <property type="molecule type" value="Genomic_DNA"/>
</dbReference>
<dbReference type="InterPro" id="IPR050117">
    <property type="entry name" value="MAPK"/>
</dbReference>
<dbReference type="PANTHER" id="PTHR24055">
    <property type="entry name" value="MITOGEN-ACTIVATED PROTEIN KINASE"/>
    <property type="match status" value="1"/>
</dbReference>
<feature type="domain" description="Protein kinase" evidence="4">
    <location>
        <begin position="1"/>
        <end position="244"/>
    </location>
</feature>
<dbReference type="GO" id="GO:0005524">
    <property type="term" value="F:ATP binding"/>
    <property type="evidence" value="ECO:0007669"/>
    <property type="project" value="UniProtKB-KW"/>
</dbReference>
<evidence type="ECO:0000313" key="5">
    <source>
        <dbReference type="EMBL" id="PGH06783.1"/>
    </source>
</evidence>
<evidence type="ECO:0000259" key="4">
    <source>
        <dbReference type="PROSITE" id="PS50011"/>
    </source>
</evidence>
<name>A0A2B7XDG0_9EURO</name>
<organism evidence="5 6">
    <name type="scientific">Helicocarpus griseus UAMH5409</name>
    <dbReference type="NCBI Taxonomy" id="1447875"/>
    <lineage>
        <taxon>Eukaryota</taxon>
        <taxon>Fungi</taxon>
        <taxon>Dikarya</taxon>
        <taxon>Ascomycota</taxon>
        <taxon>Pezizomycotina</taxon>
        <taxon>Eurotiomycetes</taxon>
        <taxon>Eurotiomycetidae</taxon>
        <taxon>Onygenales</taxon>
        <taxon>Ajellomycetaceae</taxon>
        <taxon>Helicocarpus</taxon>
    </lineage>
</organism>
<dbReference type="SUPFAM" id="SSF56112">
    <property type="entry name" value="Protein kinase-like (PK-like)"/>
    <property type="match status" value="1"/>
</dbReference>
<dbReference type="PROSITE" id="PS50011">
    <property type="entry name" value="PROTEIN_KINASE_DOM"/>
    <property type="match status" value="1"/>
</dbReference>
<dbReference type="InterPro" id="IPR011009">
    <property type="entry name" value="Kinase-like_dom_sf"/>
</dbReference>
<evidence type="ECO:0000313" key="6">
    <source>
        <dbReference type="Proteomes" id="UP000223968"/>
    </source>
</evidence>
<proteinExistence type="predicted"/>
<sequence length="251" mass="29147">MPPFADLHSGNLAVTLPNLDRYNEADLLFSLEPPECTAVLPLDAADQTDSLQAYVVLPVTLGVLLREDPTILEESQLTIKILDFRNAFRECDQRLLLHTPPYIRAPEIEIWERSQGKVARDWGIPADIWSLGCTIYEIVWYYIFFYVWGNKDNLMAETIKYAGGFPPEWQEYIKEPQDAKDPNVDTDALWEERRNRLAGHCPEGKSQSLWDENTRLLVDMIRKMMRTDPRKRYSVESLLDHPWFAVQGMKM</sequence>
<reference evidence="5 6" key="1">
    <citation type="submission" date="2017-10" db="EMBL/GenBank/DDBJ databases">
        <title>Comparative genomics in systemic dimorphic fungi from Ajellomycetaceae.</title>
        <authorList>
            <person name="Munoz J.F."/>
            <person name="Mcewen J.G."/>
            <person name="Clay O.K."/>
            <person name="Cuomo C.A."/>
        </authorList>
    </citation>
    <scope>NUCLEOTIDE SEQUENCE [LARGE SCALE GENOMIC DNA]</scope>
    <source>
        <strain evidence="5 6">UAMH5409</strain>
    </source>
</reference>
<keyword evidence="6" id="KW-1185">Reference proteome</keyword>
<dbReference type="InterPro" id="IPR000719">
    <property type="entry name" value="Prot_kinase_dom"/>
</dbReference>
<dbReference type="AlphaFoldDB" id="A0A2B7XDG0"/>
<keyword evidence="3" id="KW-0067">ATP-binding</keyword>
<comment type="caution">
    <text evidence="5">The sequence shown here is derived from an EMBL/GenBank/DDBJ whole genome shotgun (WGS) entry which is preliminary data.</text>
</comment>